<dbReference type="Proteomes" id="UP000037460">
    <property type="component" value="Unassembled WGS sequence"/>
</dbReference>
<reference evidence="5" key="1">
    <citation type="journal article" date="2015" name="PLoS Genet.">
        <title>Genome Sequence and Transcriptome Analyses of Chrysochromulina tobin: Metabolic Tools for Enhanced Algal Fitness in the Prominent Order Prymnesiales (Haptophyceae).</title>
        <authorList>
            <person name="Hovde B.T."/>
            <person name="Deodato C.R."/>
            <person name="Hunsperger H.M."/>
            <person name="Ryken S.A."/>
            <person name="Yost W."/>
            <person name="Jha R.K."/>
            <person name="Patterson J."/>
            <person name="Monnat R.J. Jr."/>
            <person name="Barlow S.B."/>
            <person name="Starkenburg S.R."/>
            <person name="Cattolico R.A."/>
        </authorList>
    </citation>
    <scope>NUCLEOTIDE SEQUENCE</scope>
    <source>
        <strain evidence="5">CCMP291</strain>
    </source>
</reference>
<dbReference type="EMBL" id="JWZX01000491">
    <property type="protein sequence ID" value="KOO52815.1"/>
    <property type="molecule type" value="Genomic_DNA"/>
</dbReference>
<dbReference type="Pfam" id="PF00225">
    <property type="entry name" value="Kinesin"/>
    <property type="match status" value="1"/>
</dbReference>
<protein>
    <submittedName>
        <fullName evidence="4">Kinesin-like protein kif3a</fullName>
    </submittedName>
</protein>
<proteinExistence type="inferred from homology"/>
<accession>A0A0M0LP12</accession>
<feature type="domain" description="Kinesin motor" evidence="3">
    <location>
        <begin position="1"/>
        <end position="163"/>
    </location>
</feature>
<comment type="caution">
    <text evidence="4">The sequence shown here is derived from an EMBL/GenBank/DDBJ whole genome shotgun (WGS) entry which is preliminary data.</text>
</comment>
<organism evidence="4 5">
    <name type="scientific">Chrysochromulina tobinii</name>
    <dbReference type="NCBI Taxonomy" id="1460289"/>
    <lineage>
        <taxon>Eukaryota</taxon>
        <taxon>Haptista</taxon>
        <taxon>Haptophyta</taxon>
        <taxon>Prymnesiophyceae</taxon>
        <taxon>Prymnesiales</taxon>
        <taxon>Chrysochromulinaceae</taxon>
        <taxon>Chrysochromulina</taxon>
    </lineage>
</organism>
<dbReference type="Gene3D" id="3.40.850.10">
    <property type="entry name" value="Kinesin motor domain"/>
    <property type="match status" value="1"/>
</dbReference>
<evidence type="ECO:0000259" key="3">
    <source>
        <dbReference type="PROSITE" id="PS50067"/>
    </source>
</evidence>
<comment type="similarity">
    <text evidence="1">Belongs to the TRAFAC class myosin-kinesin ATPase superfamily. Kinesin family.</text>
</comment>
<evidence type="ECO:0000313" key="5">
    <source>
        <dbReference type="Proteomes" id="UP000037460"/>
    </source>
</evidence>
<dbReference type="InterPro" id="IPR001752">
    <property type="entry name" value="Kinesin_motor_dom"/>
</dbReference>
<name>A0A0M0LP12_9EUKA</name>
<dbReference type="PRINTS" id="PR00380">
    <property type="entry name" value="KINESINHEAVY"/>
</dbReference>
<dbReference type="PROSITE" id="PS50067">
    <property type="entry name" value="KINESIN_MOTOR_2"/>
    <property type="match status" value="1"/>
</dbReference>
<dbReference type="AlphaFoldDB" id="A0A0M0LP12"/>
<comment type="caution">
    <text evidence="1">Lacks conserved residue(s) required for the propagation of feature annotation.</text>
</comment>
<dbReference type="GO" id="GO:0007052">
    <property type="term" value="P:mitotic spindle organization"/>
    <property type="evidence" value="ECO:0007669"/>
    <property type="project" value="TreeGrafter"/>
</dbReference>
<dbReference type="SUPFAM" id="SSF52540">
    <property type="entry name" value="P-loop containing nucleoside triphosphate hydrolases"/>
    <property type="match status" value="1"/>
</dbReference>
<dbReference type="PANTHER" id="PTHR47969">
    <property type="entry name" value="CHROMOSOME-ASSOCIATED KINESIN KIF4A-RELATED"/>
    <property type="match status" value="1"/>
</dbReference>
<dbReference type="InterPro" id="IPR036961">
    <property type="entry name" value="Kinesin_motor_dom_sf"/>
</dbReference>
<evidence type="ECO:0000256" key="1">
    <source>
        <dbReference type="PROSITE-ProRule" id="PRU00283"/>
    </source>
</evidence>
<sequence>MNRTSSRSHALLLLRVEQWTESTDEAAADLAAIQTGDEALSDRSSVVSASAPRIAVRRGLLSIVDLAGSERVCKSGSEGVRLEEAKRINKSIAALGNCIAALSSGNGKGTSHVPFRDSKLTRLLTDSLGGNTKTALCAAIGPALHNYDETFCTLLLATRARVVRNYARINERIERETNAAPERLALLAQMRALQTERFEHGVSDTGAVAMASAMASASGGSGGAGAHGGVGAMFPSGATPLSARSTSAALQARLQRRPLALSGLNSLIGAMGGNGHAGLSGAVSGAGEQPFDVERSADVAGAVPGEADAEADVVLDQLVSGLLATPCIRRRLDQLYGRAAPSQRSWQTPSSQTPSQMPSPDRREVR</sequence>
<dbReference type="InterPro" id="IPR027417">
    <property type="entry name" value="P-loop_NTPase"/>
</dbReference>
<dbReference type="PANTHER" id="PTHR47969:SF29">
    <property type="entry name" value="KINESIN-LIKE PROTEIN"/>
    <property type="match status" value="1"/>
</dbReference>
<feature type="compositionally biased region" description="Low complexity" evidence="2">
    <location>
        <begin position="341"/>
        <end position="359"/>
    </location>
</feature>
<gene>
    <name evidence="4" type="ORF">Ctob_013255</name>
</gene>
<dbReference type="GO" id="GO:0003777">
    <property type="term" value="F:microtubule motor activity"/>
    <property type="evidence" value="ECO:0007669"/>
    <property type="project" value="InterPro"/>
</dbReference>
<dbReference type="GO" id="GO:0005524">
    <property type="term" value="F:ATP binding"/>
    <property type="evidence" value="ECO:0007669"/>
    <property type="project" value="InterPro"/>
</dbReference>
<feature type="region of interest" description="Disordered" evidence="2">
    <location>
        <begin position="338"/>
        <end position="366"/>
    </location>
</feature>
<dbReference type="SMART" id="SM00129">
    <property type="entry name" value="KISc"/>
    <property type="match status" value="1"/>
</dbReference>
<dbReference type="GO" id="GO:0051231">
    <property type="term" value="P:spindle elongation"/>
    <property type="evidence" value="ECO:0007669"/>
    <property type="project" value="TreeGrafter"/>
</dbReference>
<dbReference type="GO" id="GO:0007018">
    <property type="term" value="P:microtubule-based movement"/>
    <property type="evidence" value="ECO:0007669"/>
    <property type="project" value="InterPro"/>
</dbReference>
<dbReference type="GO" id="GO:0005875">
    <property type="term" value="C:microtubule associated complex"/>
    <property type="evidence" value="ECO:0007669"/>
    <property type="project" value="TreeGrafter"/>
</dbReference>
<dbReference type="OrthoDB" id="3176171at2759"/>
<keyword evidence="5" id="KW-1185">Reference proteome</keyword>
<dbReference type="InterPro" id="IPR027640">
    <property type="entry name" value="Kinesin-like_fam"/>
</dbReference>
<evidence type="ECO:0000313" key="4">
    <source>
        <dbReference type="EMBL" id="KOO52815.1"/>
    </source>
</evidence>
<dbReference type="GO" id="GO:0008017">
    <property type="term" value="F:microtubule binding"/>
    <property type="evidence" value="ECO:0007669"/>
    <property type="project" value="InterPro"/>
</dbReference>
<evidence type="ECO:0000256" key="2">
    <source>
        <dbReference type="SAM" id="MobiDB-lite"/>
    </source>
</evidence>